<accession>A0A4Y7RCW7</accession>
<gene>
    <name evidence="1" type="ORF">Psch_00371</name>
</gene>
<name>A0A4Y7RCW7_9FIRM</name>
<evidence type="ECO:0000313" key="2">
    <source>
        <dbReference type="Proteomes" id="UP000298324"/>
    </source>
</evidence>
<proteinExistence type="predicted"/>
<organism evidence="1 2">
    <name type="scientific">Pelotomaculum schinkii</name>
    <dbReference type="NCBI Taxonomy" id="78350"/>
    <lineage>
        <taxon>Bacteria</taxon>
        <taxon>Bacillati</taxon>
        <taxon>Bacillota</taxon>
        <taxon>Clostridia</taxon>
        <taxon>Eubacteriales</taxon>
        <taxon>Desulfotomaculaceae</taxon>
        <taxon>Pelotomaculum</taxon>
    </lineage>
</organism>
<evidence type="ECO:0000313" key="1">
    <source>
        <dbReference type="EMBL" id="TEB06838.1"/>
    </source>
</evidence>
<comment type="caution">
    <text evidence="1">The sequence shown here is derived from an EMBL/GenBank/DDBJ whole genome shotgun (WGS) entry which is preliminary data.</text>
</comment>
<dbReference type="AlphaFoldDB" id="A0A4Y7RCW7"/>
<reference evidence="1 2" key="1">
    <citation type="journal article" date="2018" name="Environ. Microbiol.">
        <title>Novel energy conservation strategies and behaviour of Pelotomaculum schinkii driving syntrophic propionate catabolism.</title>
        <authorList>
            <person name="Hidalgo-Ahumada C.A.P."/>
            <person name="Nobu M.K."/>
            <person name="Narihiro T."/>
            <person name="Tamaki H."/>
            <person name="Liu W.T."/>
            <person name="Kamagata Y."/>
            <person name="Stams A.J.M."/>
            <person name="Imachi H."/>
            <person name="Sousa D.Z."/>
        </authorList>
    </citation>
    <scope>NUCLEOTIDE SEQUENCE [LARGE SCALE GENOMIC DNA]</scope>
    <source>
        <strain evidence="1 2">HH</strain>
    </source>
</reference>
<keyword evidence="2" id="KW-1185">Reference proteome</keyword>
<dbReference type="EMBL" id="QFGA01000001">
    <property type="protein sequence ID" value="TEB06838.1"/>
    <property type="molecule type" value="Genomic_DNA"/>
</dbReference>
<dbReference type="Proteomes" id="UP000298324">
    <property type="component" value="Unassembled WGS sequence"/>
</dbReference>
<dbReference type="RefSeq" id="WP_190238964.1">
    <property type="nucleotide sequence ID" value="NZ_QFGA01000001.1"/>
</dbReference>
<sequence>MATKLLNYCPKCGSTELVVEIEPGQHNLLCRSCHLYCEIIIFDEGNN</sequence>
<protein>
    <submittedName>
        <fullName evidence="1">Uncharacterized protein</fullName>
    </submittedName>
</protein>